<comment type="caution">
    <text evidence="3">The sequence shown here is derived from an EMBL/GenBank/DDBJ whole genome shotgun (WGS) entry which is preliminary data.</text>
</comment>
<sequence>MRMCLVLLAHGLLFSPVAGASLGAYIREGLGLTTITSESSSTPTLSAETTYPNSTTFGNTFGAQNTSLDGSLSQWQTCAESWSSYESIQDADVTFITTTYTTVSGQTANVTHGTGDVYTTLGGIPVVSGNFTPTKVVRTVMNITTTSSTWNVLTKNDPRTTETPACSSISPSECSLLYDSYLHSLGLPSNASVPSITPAPTNSPACPAYYYKAWSSCTHYRDSGTDLGTCYVEGANVQLFFFPPRTANGTAAPNATVVQSYAPGITFTSPSIYMSFDYLSASSGVAAMEWACSQCGSLSNGWGCEASAVGGGNGKQIKGTSTAGALLSLAPAEVSTLLIDYPEGAASSYASAIANGLPNAVHDQFGRISGKLKTQRLDLDALVHPAITDYFLNPRGAPGCNYSYPTPECSTMFEGEYRPILSLPAQVSLLQGAWKGCVPAIYGVYDPPLALTEGSTLDMPSTPGQKSSTSTAPKPSSYQALPALSPTTTTPLATNGPGTYAPAQPPSTASGYQSSALSSSLPTTSPTMDGSGPAASPNGSPIDSNNPSAVPSAYNPDTIVVPSTASTGITVEPQVPPTTTDALSVLQSAAESADLAGQHGDASPMPTDAAGATGADASTFDNVETGPGSSAMPDGSTTTLLVSNQAFTVHAVSDGVVVNSVTISTNDPGLTATESLFATVNGQRISVTSDGIRIADSSVAIPPLLQNTGPVRTTVSGAVLTVASSTVTALLDPTASGVVVVDGSVSLTAGEPASMVDGILLSATEGGVVAGGSFVPASAISSLNYEVVSGAHITASSSILDFELDPTAGNIAIVDGSVSLTVGGSARTLSGVVVSAAQGGVVVDGSFVSATAMSTSVGSAASDRNSATTTPSIAGPSSSRLPVSTNVAATTSSAQRLEHSNALFVGIIIFLLGLATIR</sequence>
<accession>A0AAN7VVL4</accession>
<feature type="region of interest" description="Disordered" evidence="1">
    <location>
        <begin position="859"/>
        <end position="879"/>
    </location>
</feature>
<dbReference type="AlphaFoldDB" id="A0AAN7VVL4"/>
<feature type="compositionally biased region" description="Polar residues" evidence="1">
    <location>
        <begin position="537"/>
        <end position="549"/>
    </location>
</feature>
<reference evidence="3" key="1">
    <citation type="submission" date="2023-08" db="EMBL/GenBank/DDBJ databases">
        <title>Black Yeasts Isolated from many extreme environments.</title>
        <authorList>
            <person name="Coleine C."/>
            <person name="Stajich J.E."/>
            <person name="Selbmann L."/>
        </authorList>
    </citation>
    <scope>NUCLEOTIDE SEQUENCE</scope>
    <source>
        <strain evidence="3">CCFEE 5810</strain>
    </source>
</reference>
<keyword evidence="2" id="KW-0732">Signal</keyword>
<feature type="chain" id="PRO_5043043238" evidence="2">
    <location>
        <begin position="20"/>
        <end position="918"/>
    </location>
</feature>
<dbReference type="Proteomes" id="UP001310594">
    <property type="component" value="Unassembled WGS sequence"/>
</dbReference>
<evidence type="ECO:0000313" key="3">
    <source>
        <dbReference type="EMBL" id="KAK5705539.1"/>
    </source>
</evidence>
<feature type="compositionally biased region" description="Low complexity" evidence="1">
    <location>
        <begin position="466"/>
        <end position="494"/>
    </location>
</feature>
<evidence type="ECO:0000313" key="4">
    <source>
        <dbReference type="Proteomes" id="UP001310594"/>
    </source>
</evidence>
<proteinExistence type="predicted"/>
<feature type="signal peptide" evidence="2">
    <location>
        <begin position="1"/>
        <end position="19"/>
    </location>
</feature>
<evidence type="ECO:0000256" key="2">
    <source>
        <dbReference type="SAM" id="SignalP"/>
    </source>
</evidence>
<protein>
    <submittedName>
        <fullName evidence="3">Uncharacterized protein</fullName>
    </submittedName>
</protein>
<gene>
    <name evidence="3" type="ORF">LTR97_002658</name>
</gene>
<feature type="compositionally biased region" description="Low complexity" evidence="1">
    <location>
        <begin position="607"/>
        <end position="617"/>
    </location>
</feature>
<name>A0AAN7VVL4_9PEZI</name>
<feature type="compositionally biased region" description="Polar residues" evidence="1">
    <location>
        <begin position="455"/>
        <end position="465"/>
    </location>
</feature>
<feature type="region of interest" description="Disordered" evidence="1">
    <location>
        <begin position="591"/>
        <end position="634"/>
    </location>
</feature>
<feature type="region of interest" description="Disordered" evidence="1">
    <location>
        <begin position="455"/>
        <end position="559"/>
    </location>
</feature>
<feature type="compositionally biased region" description="Low complexity" evidence="1">
    <location>
        <begin position="507"/>
        <end position="527"/>
    </location>
</feature>
<dbReference type="EMBL" id="JAVRQU010000003">
    <property type="protein sequence ID" value="KAK5705539.1"/>
    <property type="molecule type" value="Genomic_DNA"/>
</dbReference>
<evidence type="ECO:0000256" key="1">
    <source>
        <dbReference type="SAM" id="MobiDB-lite"/>
    </source>
</evidence>
<organism evidence="3 4">
    <name type="scientific">Elasticomyces elasticus</name>
    <dbReference type="NCBI Taxonomy" id="574655"/>
    <lineage>
        <taxon>Eukaryota</taxon>
        <taxon>Fungi</taxon>
        <taxon>Dikarya</taxon>
        <taxon>Ascomycota</taxon>
        <taxon>Pezizomycotina</taxon>
        <taxon>Dothideomycetes</taxon>
        <taxon>Dothideomycetidae</taxon>
        <taxon>Mycosphaerellales</taxon>
        <taxon>Teratosphaeriaceae</taxon>
        <taxon>Elasticomyces</taxon>
    </lineage>
</organism>